<dbReference type="GO" id="GO:0000978">
    <property type="term" value="F:RNA polymerase II cis-regulatory region sequence-specific DNA binding"/>
    <property type="evidence" value="ECO:0000318"/>
    <property type="project" value="GO_Central"/>
</dbReference>
<dbReference type="PANTHER" id="PTHR11211">
    <property type="entry name" value="IROQUOIS-CLASS HOMEODOMAIN PROTEIN IRX"/>
    <property type="match status" value="1"/>
</dbReference>
<keyword evidence="3 6" id="KW-0238">DNA-binding</keyword>
<name>A0A7M7HQI1_STRPU</name>
<dbReference type="GO" id="GO:0000981">
    <property type="term" value="F:DNA-binding transcription factor activity, RNA polymerase II-specific"/>
    <property type="evidence" value="ECO:0000318"/>
    <property type="project" value="GO_Central"/>
</dbReference>
<feature type="DNA-binding region" description="Homeobox" evidence="6">
    <location>
        <begin position="51"/>
        <end position="113"/>
    </location>
</feature>
<dbReference type="EnsemblMetazoa" id="XM_011680625">
    <property type="protein sequence ID" value="XP_011678927"/>
    <property type="gene ID" value="LOC105436421"/>
</dbReference>
<dbReference type="RefSeq" id="XP_011678927.2">
    <property type="nucleotide sequence ID" value="XM_011680625.2"/>
</dbReference>
<dbReference type="AlphaFoldDB" id="A0A7M7HQI1"/>
<dbReference type="OMA" id="TDFKNEE"/>
<dbReference type="Proteomes" id="UP000007110">
    <property type="component" value="Unassembled WGS sequence"/>
</dbReference>
<dbReference type="InterPro" id="IPR009057">
    <property type="entry name" value="Homeodomain-like_sf"/>
</dbReference>
<evidence type="ECO:0000313" key="9">
    <source>
        <dbReference type="EnsemblMetazoa" id="XP_011678927"/>
    </source>
</evidence>
<dbReference type="InterPro" id="IPR017970">
    <property type="entry name" value="Homeobox_CS"/>
</dbReference>
<dbReference type="PROSITE" id="PS50071">
    <property type="entry name" value="HOMEOBOX_2"/>
    <property type="match status" value="1"/>
</dbReference>
<evidence type="ECO:0000256" key="2">
    <source>
        <dbReference type="ARBA" id="ARBA00008446"/>
    </source>
</evidence>
<reference evidence="10" key="1">
    <citation type="submission" date="2015-02" db="EMBL/GenBank/DDBJ databases">
        <title>Genome sequencing for Strongylocentrotus purpuratus.</title>
        <authorList>
            <person name="Murali S."/>
            <person name="Liu Y."/>
            <person name="Vee V."/>
            <person name="English A."/>
            <person name="Wang M."/>
            <person name="Skinner E."/>
            <person name="Han Y."/>
            <person name="Muzny D.M."/>
            <person name="Worley K.C."/>
            <person name="Gibbs R.A."/>
        </authorList>
    </citation>
    <scope>NUCLEOTIDE SEQUENCE</scope>
</reference>
<organism evidence="9 10">
    <name type="scientific">Strongylocentrotus purpuratus</name>
    <name type="common">Purple sea urchin</name>
    <dbReference type="NCBI Taxonomy" id="7668"/>
    <lineage>
        <taxon>Eukaryota</taxon>
        <taxon>Metazoa</taxon>
        <taxon>Echinodermata</taxon>
        <taxon>Eleutherozoa</taxon>
        <taxon>Echinozoa</taxon>
        <taxon>Echinoidea</taxon>
        <taxon>Euechinoidea</taxon>
        <taxon>Echinacea</taxon>
        <taxon>Camarodonta</taxon>
        <taxon>Echinidea</taxon>
        <taxon>Strongylocentrotidae</taxon>
        <taxon>Strongylocentrotus</taxon>
    </lineage>
</organism>
<dbReference type="SUPFAM" id="SSF46689">
    <property type="entry name" value="Homeodomain-like"/>
    <property type="match status" value="1"/>
</dbReference>
<dbReference type="KEGG" id="spu:105436421"/>
<dbReference type="Pfam" id="PF05920">
    <property type="entry name" value="Homeobox_KN"/>
    <property type="match status" value="1"/>
</dbReference>
<dbReference type="InterPro" id="IPR001356">
    <property type="entry name" value="HD"/>
</dbReference>
<dbReference type="GeneID" id="105436421"/>
<evidence type="ECO:0000259" key="8">
    <source>
        <dbReference type="PROSITE" id="PS50071"/>
    </source>
</evidence>
<dbReference type="GO" id="GO:0048468">
    <property type="term" value="P:cell development"/>
    <property type="evidence" value="ECO:0000318"/>
    <property type="project" value="GO_Central"/>
</dbReference>
<feature type="region of interest" description="Disordered" evidence="7">
    <location>
        <begin position="185"/>
        <end position="220"/>
    </location>
</feature>
<evidence type="ECO:0000256" key="4">
    <source>
        <dbReference type="ARBA" id="ARBA00023155"/>
    </source>
</evidence>
<protein>
    <recommendedName>
        <fullName evidence="8">Homeobox domain-containing protein</fullName>
    </recommendedName>
</protein>
<proteinExistence type="inferred from homology"/>
<accession>A0A7M7HQI1</accession>
<dbReference type="GO" id="GO:0007517">
    <property type="term" value="P:muscle organ development"/>
    <property type="evidence" value="ECO:0000318"/>
    <property type="project" value="GO_Central"/>
</dbReference>
<comment type="similarity">
    <text evidence="2">Belongs to the TALE/IRO homeobox family.</text>
</comment>
<evidence type="ECO:0000256" key="6">
    <source>
        <dbReference type="PROSITE-ProRule" id="PRU00108"/>
    </source>
</evidence>
<sequence>METVQDIEKSCDQDHVDTNEKTAGRIDLCQTHNLRMKARIGRRYPTPMAEKVRHKRQTMKSMARPLKQWLYHHKDYPYPNRKEKLLLSMESTMTLVQVSNWFANARRRLKNTVHDPAMSWEKRIHKYNKHVTGNAERLSISSVESSGGDDFDDEEEFNGFESDDSSTVNYAQDVTTSTNELQGANHNVHNATHPGICSPHPLSSVPHIASHSDHQGQSLPTHKYKHSIMQRYLNDTYNHAQQRQAEASTVAASMDSSHTLLPEENSLNLPNYTDRTAGRLTGQEWSKFRASGSVNSHEYERMSTSPETTMSSSIGSYRQRHCSEDYSLSSSSNDWTSFLKDTKSTDFKNEEDEETYWQEIVAAVALTNMARSRQQGK</sequence>
<dbReference type="GO" id="GO:0005634">
    <property type="term" value="C:nucleus"/>
    <property type="evidence" value="ECO:0000318"/>
    <property type="project" value="GO_Central"/>
</dbReference>
<evidence type="ECO:0000256" key="1">
    <source>
        <dbReference type="ARBA" id="ARBA00004123"/>
    </source>
</evidence>
<dbReference type="InParanoid" id="A0A7M7HQI1"/>
<evidence type="ECO:0000256" key="5">
    <source>
        <dbReference type="ARBA" id="ARBA00023242"/>
    </source>
</evidence>
<feature type="domain" description="Homeobox" evidence="8">
    <location>
        <begin position="49"/>
        <end position="112"/>
    </location>
</feature>
<evidence type="ECO:0000313" key="10">
    <source>
        <dbReference type="Proteomes" id="UP000007110"/>
    </source>
</evidence>
<evidence type="ECO:0000256" key="3">
    <source>
        <dbReference type="ARBA" id="ARBA00023125"/>
    </source>
</evidence>
<keyword evidence="10" id="KW-1185">Reference proteome</keyword>
<keyword evidence="5 6" id="KW-0539">Nucleus</keyword>
<dbReference type="OrthoDB" id="21495at2759"/>
<dbReference type="Gene3D" id="1.10.10.60">
    <property type="entry name" value="Homeodomain-like"/>
    <property type="match status" value="1"/>
</dbReference>
<dbReference type="SMART" id="SM00389">
    <property type="entry name" value="HOX"/>
    <property type="match status" value="1"/>
</dbReference>
<dbReference type="InterPro" id="IPR008422">
    <property type="entry name" value="KN_HD"/>
</dbReference>
<dbReference type="GO" id="GO:0006357">
    <property type="term" value="P:regulation of transcription by RNA polymerase II"/>
    <property type="evidence" value="ECO:0000318"/>
    <property type="project" value="GO_Central"/>
</dbReference>
<keyword evidence="4 6" id="KW-0371">Homeobox</keyword>
<dbReference type="PANTHER" id="PTHR11211:SF3">
    <property type="entry name" value="HOMEOBOX PROTEIN MOHAWK"/>
    <property type="match status" value="1"/>
</dbReference>
<dbReference type="PROSITE" id="PS00027">
    <property type="entry name" value="HOMEOBOX_1"/>
    <property type="match status" value="1"/>
</dbReference>
<comment type="subcellular location">
    <subcellularLocation>
        <location evidence="1 6">Nucleus</location>
    </subcellularLocation>
</comment>
<evidence type="ECO:0000256" key="7">
    <source>
        <dbReference type="SAM" id="MobiDB-lite"/>
    </source>
</evidence>
<reference evidence="9" key="2">
    <citation type="submission" date="2021-01" db="UniProtKB">
        <authorList>
            <consortium name="EnsemblMetazoa"/>
        </authorList>
    </citation>
    <scope>IDENTIFICATION</scope>
</reference>
<dbReference type="CDD" id="cd00086">
    <property type="entry name" value="homeodomain"/>
    <property type="match status" value="1"/>
</dbReference>